<feature type="domain" description="CCHC-type" evidence="3">
    <location>
        <begin position="73"/>
        <end position="88"/>
    </location>
</feature>
<dbReference type="PROSITE" id="PS50158">
    <property type="entry name" value="ZF_CCHC"/>
    <property type="match status" value="1"/>
</dbReference>
<proteinExistence type="predicted"/>
<sequence length="287" mass="33662">MRFEIRIETFVYHQKFERSNQKENSTRGSNHRNFIGKNDKNSLIKGPNDNVAKGRRAPPFDNKYGVDLRLYDCYICGEYGHVQYDCPKKQSNSKVASRGRTSVDATNKKDRNQSKSISSISSIEIMSSQKDLDTIQQVYNQSTKLLNSSQTIEERNKTFELFLSFIKQLQQRNGEKLSKHFREKESIFYSLFCHIAQNTYLFTNDQYSKLYRLKNILLPTKHNLVNEDRSIFSRQRTILPLNTLTVHMKNTKQIEKTTFNDFQEHILRSTSPISTILFDLIKYVLQS</sequence>
<evidence type="ECO:0000313" key="5">
    <source>
        <dbReference type="Proteomes" id="UP000676336"/>
    </source>
</evidence>
<reference evidence="4" key="1">
    <citation type="submission" date="2021-02" db="EMBL/GenBank/DDBJ databases">
        <authorList>
            <person name="Nowell W R."/>
        </authorList>
    </citation>
    <scope>NUCLEOTIDE SEQUENCE</scope>
</reference>
<feature type="compositionally biased region" description="Polar residues" evidence="2">
    <location>
        <begin position="89"/>
        <end position="105"/>
    </location>
</feature>
<keyword evidence="1" id="KW-0862">Zinc</keyword>
<feature type="region of interest" description="Disordered" evidence="2">
    <location>
        <begin position="17"/>
        <end position="56"/>
    </location>
</feature>
<protein>
    <recommendedName>
        <fullName evidence="3">CCHC-type domain-containing protein</fullName>
    </recommendedName>
</protein>
<dbReference type="SMART" id="SM00343">
    <property type="entry name" value="ZnF_C2HC"/>
    <property type="match status" value="1"/>
</dbReference>
<dbReference type="EMBL" id="CAJOBI010318288">
    <property type="protein sequence ID" value="CAF5180785.1"/>
    <property type="molecule type" value="Genomic_DNA"/>
</dbReference>
<feature type="region of interest" description="Disordered" evidence="2">
    <location>
        <begin position="89"/>
        <end position="115"/>
    </location>
</feature>
<evidence type="ECO:0000256" key="2">
    <source>
        <dbReference type="SAM" id="MobiDB-lite"/>
    </source>
</evidence>
<dbReference type="InterPro" id="IPR001878">
    <property type="entry name" value="Znf_CCHC"/>
</dbReference>
<comment type="caution">
    <text evidence="4">The sequence shown here is derived from an EMBL/GenBank/DDBJ whole genome shotgun (WGS) entry which is preliminary data.</text>
</comment>
<dbReference type="Proteomes" id="UP000676336">
    <property type="component" value="Unassembled WGS sequence"/>
</dbReference>
<gene>
    <name evidence="4" type="ORF">SMN809_LOCUS68879</name>
</gene>
<dbReference type="InterPro" id="IPR036875">
    <property type="entry name" value="Znf_CCHC_sf"/>
</dbReference>
<dbReference type="SUPFAM" id="SSF57756">
    <property type="entry name" value="Retrovirus zinc finger-like domains"/>
    <property type="match status" value="1"/>
</dbReference>
<organism evidence="4 5">
    <name type="scientific">Rotaria magnacalcarata</name>
    <dbReference type="NCBI Taxonomy" id="392030"/>
    <lineage>
        <taxon>Eukaryota</taxon>
        <taxon>Metazoa</taxon>
        <taxon>Spiralia</taxon>
        <taxon>Gnathifera</taxon>
        <taxon>Rotifera</taxon>
        <taxon>Eurotatoria</taxon>
        <taxon>Bdelloidea</taxon>
        <taxon>Philodinida</taxon>
        <taxon>Philodinidae</taxon>
        <taxon>Rotaria</taxon>
    </lineage>
</organism>
<evidence type="ECO:0000259" key="3">
    <source>
        <dbReference type="PROSITE" id="PS50158"/>
    </source>
</evidence>
<accession>A0A8S3HDA5</accession>
<feature type="non-terminal residue" evidence="4">
    <location>
        <position position="1"/>
    </location>
</feature>
<keyword evidence="1" id="KW-0479">Metal-binding</keyword>
<evidence type="ECO:0000256" key="1">
    <source>
        <dbReference type="PROSITE-ProRule" id="PRU00047"/>
    </source>
</evidence>
<evidence type="ECO:0000313" key="4">
    <source>
        <dbReference type="EMBL" id="CAF5180785.1"/>
    </source>
</evidence>
<dbReference type="Gene3D" id="4.10.60.10">
    <property type="entry name" value="Zinc finger, CCHC-type"/>
    <property type="match status" value="1"/>
</dbReference>
<dbReference type="AlphaFoldDB" id="A0A8S3HDA5"/>
<dbReference type="GO" id="GO:0008270">
    <property type="term" value="F:zinc ion binding"/>
    <property type="evidence" value="ECO:0007669"/>
    <property type="project" value="UniProtKB-KW"/>
</dbReference>
<dbReference type="GO" id="GO:0003676">
    <property type="term" value="F:nucleic acid binding"/>
    <property type="evidence" value="ECO:0007669"/>
    <property type="project" value="InterPro"/>
</dbReference>
<dbReference type="Pfam" id="PF00098">
    <property type="entry name" value="zf-CCHC"/>
    <property type="match status" value="1"/>
</dbReference>
<name>A0A8S3HDA5_9BILA</name>
<keyword evidence="1" id="KW-0863">Zinc-finger</keyword>